<accession>B1WXH5</accession>
<dbReference type="RefSeq" id="WP_009547488.1">
    <property type="nucleotide sequence ID" value="NC_010546.1"/>
</dbReference>
<reference evidence="1 2" key="1">
    <citation type="journal article" date="2008" name="Proc. Natl. Acad. Sci. U.S.A.">
        <title>The genome of Cyanothece 51142, a unicellular diazotrophic cyanobacterium important in the marine nitrogen cycle.</title>
        <authorList>
            <person name="Welsh E.A."/>
            <person name="Liberton M."/>
            <person name="Stoeckel J."/>
            <person name="Loh T."/>
            <person name="Elvitigala T."/>
            <person name="Wang C."/>
            <person name="Wollam A."/>
            <person name="Fulton R.S."/>
            <person name="Clifton S.W."/>
            <person name="Jacobs J.M."/>
            <person name="Aurora R."/>
            <person name="Ghosh B.K."/>
            <person name="Sherman L.A."/>
            <person name="Smith R.D."/>
            <person name="Wilson R.K."/>
            <person name="Pakrasi H.B."/>
        </authorList>
    </citation>
    <scope>NUCLEOTIDE SEQUENCE [LARGE SCALE GENOMIC DNA]</scope>
    <source>
        <strain evidence="2">ATCC 51142 / BH68</strain>
    </source>
</reference>
<dbReference type="HOGENOM" id="CLU_2896546_0_0_3"/>
<dbReference type="KEGG" id="cyt:cce_3168"/>
<protein>
    <submittedName>
        <fullName evidence="1">Uncharacterized protein</fullName>
    </submittedName>
</protein>
<dbReference type="OrthoDB" id="467142at2"/>
<sequence>MKGYIQGKKVILLDNLPNRIQEGDEVEIIIQSKAKKKYPFATFKLGVKDEYLNREKIYEQEN</sequence>
<evidence type="ECO:0000313" key="1">
    <source>
        <dbReference type="EMBL" id="ACB52516.1"/>
    </source>
</evidence>
<gene>
    <name evidence="1" type="ordered locus">cce_3168</name>
</gene>
<organism evidence="1 2">
    <name type="scientific">Crocosphaera subtropica (strain ATCC 51142 / BH68)</name>
    <name type="common">Cyanothece sp. (strain ATCC 51142)</name>
    <dbReference type="NCBI Taxonomy" id="43989"/>
    <lineage>
        <taxon>Bacteria</taxon>
        <taxon>Bacillati</taxon>
        <taxon>Cyanobacteriota</taxon>
        <taxon>Cyanophyceae</taxon>
        <taxon>Oscillatoriophycideae</taxon>
        <taxon>Chroococcales</taxon>
        <taxon>Aphanothecaceae</taxon>
        <taxon>Crocosphaera</taxon>
        <taxon>Crocosphaera subtropica</taxon>
    </lineage>
</organism>
<dbReference type="AlphaFoldDB" id="B1WXH5"/>
<name>B1WXH5_CROS5</name>
<proteinExistence type="predicted"/>
<keyword evidence="2" id="KW-1185">Reference proteome</keyword>
<evidence type="ECO:0000313" key="2">
    <source>
        <dbReference type="Proteomes" id="UP000001203"/>
    </source>
</evidence>
<dbReference type="Proteomes" id="UP000001203">
    <property type="component" value="Chromosome circular"/>
</dbReference>
<dbReference type="eggNOG" id="ENOG502ZMRJ">
    <property type="taxonomic scope" value="Bacteria"/>
</dbReference>
<dbReference type="EMBL" id="CP000806">
    <property type="protein sequence ID" value="ACB52516.1"/>
    <property type="molecule type" value="Genomic_DNA"/>
</dbReference>